<dbReference type="EMBL" id="JAULSN010000002">
    <property type="protein sequence ID" value="KAK3378982.1"/>
    <property type="molecule type" value="Genomic_DNA"/>
</dbReference>
<name>A0AAE0KML9_9PEZI</name>
<comment type="caution">
    <text evidence="2">The sequence shown here is derived from an EMBL/GenBank/DDBJ whole genome shotgun (WGS) entry which is preliminary data.</text>
</comment>
<dbReference type="AlphaFoldDB" id="A0AAE0KML9"/>
<sequence length="231" mass="24944">MKVVLTGATGYIGAELLNQLVQHPEVTSVVVLSRRQLQPTPASPKVAVVIVDDFLNYGPAVLQAIAGAQACIWSLGKPWIPNSEVARTVSIGYTMTAARAFLAESAAAAVAQPGGRQAFRFVYMNGIAAERDQTKRLWYLSEYRRIRGQVENELLALAAENPDLLEAYMMRPGMVIGTAFSVADLAYKLLLPSVGIVELAKLTVETALHGNKEGHTVIDNAEIVAEGRKLL</sequence>
<proteinExistence type="predicted"/>
<accession>A0AAE0KML9</accession>
<protein>
    <recommendedName>
        <fullName evidence="1">NAD(P)-binding domain-containing protein</fullName>
    </recommendedName>
</protein>
<dbReference type="SUPFAM" id="SSF51735">
    <property type="entry name" value="NAD(P)-binding Rossmann-fold domains"/>
    <property type="match status" value="1"/>
</dbReference>
<reference evidence="2" key="1">
    <citation type="journal article" date="2023" name="Mol. Phylogenet. Evol.">
        <title>Genome-scale phylogeny and comparative genomics of the fungal order Sordariales.</title>
        <authorList>
            <person name="Hensen N."/>
            <person name="Bonometti L."/>
            <person name="Westerberg I."/>
            <person name="Brannstrom I.O."/>
            <person name="Guillou S."/>
            <person name="Cros-Aarteil S."/>
            <person name="Calhoun S."/>
            <person name="Haridas S."/>
            <person name="Kuo A."/>
            <person name="Mondo S."/>
            <person name="Pangilinan J."/>
            <person name="Riley R."/>
            <person name="LaButti K."/>
            <person name="Andreopoulos B."/>
            <person name="Lipzen A."/>
            <person name="Chen C."/>
            <person name="Yan M."/>
            <person name="Daum C."/>
            <person name="Ng V."/>
            <person name="Clum A."/>
            <person name="Steindorff A."/>
            <person name="Ohm R.A."/>
            <person name="Martin F."/>
            <person name="Silar P."/>
            <person name="Natvig D.O."/>
            <person name="Lalanne C."/>
            <person name="Gautier V."/>
            <person name="Ament-Velasquez S.L."/>
            <person name="Kruys A."/>
            <person name="Hutchinson M.I."/>
            <person name="Powell A.J."/>
            <person name="Barry K."/>
            <person name="Miller A.N."/>
            <person name="Grigoriev I.V."/>
            <person name="Debuchy R."/>
            <person name="Gladieux P."/>
            <person name="Hiltunen Thoren M."/>
            <person name="Johannesson H."/>
        </authorList>
    </citation>
    <scope>NUCLEOTIDE SEQUENCE</scope>
    <source>
        <strain evidence="2">CBS 958.72</strain>
    </source>
</reference>
<dbReference type="Gene3D" id="3.40.50.720">
    <property type="entry name" value="NAD(P)-binding Rossmann-like Domain"/>
    <property type="match status" value="1"/>
</dbReference>
<organism evidence="2 3">
    <name type="scientific">Lasiosphaeria ovina</name>
    <dbReference type="NCBI Taxonomy" id="92902"/>
    <lineage>
        <taxon>Eukaryota</taxon>
        <taxon>Fungi</taxon>
        <taxon>Dikarya</taxon>
        <taxon>Ascomycota</taxon>
        <taxon>Pezizomycotina</taxon>
        <taxon>Sordariomycetes</taxon>
        <taxon>Sordariomycetidae</taxon>
        <taxon>Sordariales</taxon>
        <taxon>Lasiosphaeriaceae</taxon>
        <taxon>Lasiosphaeria</taxon>
    </lineage>
</organism>
<keyword evidence="3" id="KW-1185">Reference proteome</keyword>
<evidence type="ECO:0000313" key="3">
    <source>
        <dbReference type="Proteomes" id="UP001287356"/>
    </source>
</evidence>
<reference evidence="2" key="2">
    <citation type="submission" date="2023-06" db="EMBL/GenBank/DDBJ databases">
        <authorList>
            <consortium name="Lawrence Berkeley National Laboratory"/>
            <person name="Haridas S."/>
            <person name="Hensen N."/>
            <person name="Bonometti L."/>
            <person name="Westerberg I."/>
            <person name="Brannstrom I.O."/>
            <person name="Guillou S."/>
            <person name="Cros-Aarteil S."/>
            <person name="Calhoun S."/>
            <person name="Kuo A."/>
            <person name="Mondo S."/>
            <person name="Pangilinan J."/>
            <person name="Riley R."/>
            <person name="Labutti K."/>
            <person name="Andreopoulos B."/>
            <person name="Lipzen A."/>
            <person name="Chen C."/>
            <person name="Yanf M."/>
            <person name="Daum C."/>
            <person name="Ng V."/>
            <person name="Clum A."/>
            <person name="Steindorff A."/>
            <person name="Ohm R."/>
            <person name="Martin F."/>
            <person name="Silar P."/>
            <person name="Natvig D."/>
            <person name="Lalanne C."/>
            <person name="Gautier V."/>
            <person name="Ament-Velasquez S.L."/>
            <person name="Kruys A."/>
            <person name="Hutchinson M.I."/>
            <person name="Powell A.J."/>
            <person name="Barry K."/>
            <person name="Miller A.N."/>
            <person name="Grigoriev I.V."/>
            <person name="Debuchy R."/>
            <person name="Gladieux P."/>
            <person name="Thoren M.H."/>
            <person name="Johannesson H."/>
        </authorList>
    </citation>
    <scope>NUCLEOTIDE SEQUENCE</scope>
    <source>
        <strain evidence="2">CBS 958.72</strain>
    </source>
</reference>
<dbReference type="InterPro" id="IPR016040">
    <property type="entry name" value="NAD(P)-bd_dom"/>
</dbReference>
<feature type="domain" description="NAD(P)-binding" evidence="1">
    <location>
        <begin position="7"/>
        <end position="134"/>
    </location>
</feature>
<dbReference type="PANTHER" id="PTHR14097:SF9">
    <property type="entry name" value="EPIMERASE, PUTATIVE (AFU_ORTHOLOGUE AFUA_8G07320)-RELATED"/>
    <property type="match status" value="1"/>
</dbReference>
<gene>
    <name evidence="2" type="ORF">B0T24DRAFT_674813</name>
</gene>
<dbReference type="Pfam" id="PF13460">
    <property type="entry name" value="NAD_binding_10"/>
    <property type="match status" value="1"/>
</dbReference>
<dbReference type="PANTHER" id="PTHR14097">
    <property type="entry name" value="OXIDOREDUCTASE HTATIP2"/>
    <property type="match status" value="1"/>
</dbReference>
<dbReference type="InterPro" id="IPR036291">
    <property type="entry name" value="NAD(P)-bd_dom_sf"/>
</dbReference>
<evidence type="ECO:0000259" key="1">
    <source>
        <dbReference type="Pfam" id="PF13460"/>
    </source>
</evidence>
<evidence type="ECO:0000313" key="2">
    <source>
        <dbReference type="EMBL" id="KAK3378982.1"/>
    </source>
</evidence>
<dbReference type="Proteomes" id="UP001287356">
    <property type="component" value="Unassembled WGS sequence"/>
</dbReference>